<feature type="region of interest" description="Disordered" evidence="1">
    <location>
        <begin position="284"/>
        <end position="372"/>
    </location>
</feature>
<feature type="compositionally biased region" description="Gly residues" evidence="1">
    <location>
        <begin position="86"/>
        <end position="100"/>
    </location>
</feature>
<dbReference type="InParanoid" id="A0A7E6D3E9"/>
<protein>
    <submittedName>
        <fullName evidence="3">Alpha-L-iduronidase isoform X1</fullName>
    </submittedName>
</protein>
<feature type="region of interest" description="Disordered" evidence="1">
    <location>
        <begin position="700"/>
        <end position="727"/>
    </location>
</feature>
<proteinExistence type="predicted"/>
<keyword evidence="2" id="KW-1185">Reference proteome</keyword>
<evidence type="ECO:0000256" key="1">
    <source>
        <dbReference type="SAM" id="MobiDB-lite"/>
    </source>
</evidence>
<dbReference type="AlphaFoldDB" id="A0A7E6D3E9"/>
<organism evidence="2 3">
    <name type="scientific">Phyllostomus discolor</name>
    <name type="common">pale spear-nosed bat</name>
    <dbReference type="NCBI Taxonomy" id="89673"/>
    <lineage>
        <taxon>Eukaryota</taxon>
        <taxon>Metazoa</taxon>
        <taxon>Chordata</taxon>
        <taxon>Craniata</taxon>
        <taxon>Vertebrata</taxon>
        <taxon>Euteleostomi</taxon>
        <taxon>Mammalia</taxon>
        <taxon>Eutheria</taxon>
        <taxon>Laurasiatheria</taxon>
        <taxon>Chiroptera</taxon>
        <taxon>Yangochiroptera</taxon>
        <taxon>Phyllostomidae</taxon>
        <taxon>Phyllostominae</taxon>
        <taxon>Phyllostomus</taxon>
    </lineage>
</organism>
<evidence type="ECO:0000313" key="3">
    <source>
        <dbReference type="RefSeq" id="XP_035873747.1"/>
    </source>
</evidence>
<feature type="compositionally biased region" description="Basic and acidic residues" evidence="1">
    <location>
        <begin position="301"/>
        <end position="318"/>
    </location>
</feature>
<feature type="compositionally biased region" description="Low complexity" evidence="1">
    <location>
        <begin position="702"/>
        <end position="714"/>
    </location>
</feature>
<sequence length="727" mass="75148">MGAPWLSRGPRSNAMVALSVDPAPTAPQTRSTGVQLRTLGAFVSKAPSSLRGGGGTHGLGRICLGDGRCEDSEGVGSGPGPPPLERGGGGQQPLGPGSGRLHGTVHGVEQLPLLVRLPPVLPEEAPSPQGVPHGGAAAGQEQGDAQGPVVSPQLPQGGQAGRVQEQQRRAVDDHRVEAGGLGHQSSHVAPRAPARVLWGLSLDDPRLGAPLLPPGNCTPHVQPREAVEGPQEEVLVGVVQRPCKAEDLHPRLGDQALELRGILIEAGAPDAGEQGGVWALRAADQAEQREEQTGQQPGLHADQHAGGRRGRPDQRVRPAEPPQLREVSHLAQGAPQADHDDAAQHAPLQVPEQGRQHQQHQQHHRGTDHTGQLRAAAGGRLHQALGQGGAGGEAVEESGQHVAAAHGQQLLVGSHRVAVAAGEHLRQRDGEGGAHERQGHGVQRQAPHQPRVRHPRGHEASGDVAGHAGAEASVELPEVGHERGPHDDQQFRGQRHLQAVPAAVRELLGGQQHGQAHGAGEHVAQVGLPGAAQQAQPREDHCTRPLVPGGPHAQQVLQLGGQDGQRGPHGEAVEQRLREVGGHEAQPEDAHEDLWAGCREDSGLSVSAQGAAAARGRACRGEAALSPALGEALLLPGTWSRWEGAQGCGGQACSRGGRGRGGTRRLAAHLGQGGHVGQPGVSAAEATPGHQFQPRLQLAGWAPSDAPSGAPSPAHRCPRFALSSSCG</sequence>
<feature type="compositionally biased region" description="Basic residues" evidence="1">
    <location>
        <begin position="357"/>
        <end position="366"/>
    </location>
</feature>
<feature type="compositionally biased region" description="Basic and acidic residues" evidence="1">
    <location>
        <begin position="426"/>
        <end position="439"/>
    </location>
</feature>
<gene>
    <name evidence="3" type="primary">IDUA</name>
</gene>
<dbReference type="Proteomes" id="UP000504628">
    <property type="component" value="Chromosome 1"/>
</dbReference>
<accession>A0A7E6D3E9</accession>
<dbReference type="CTD" id="3425"/>
<name>A0A7E6D3E9_9CHIR</name>
<feature type="region of interest" description="Disordered" evidence="1">
    <location>
        <begin position="70"/>
        <end position="104"/>
    </location>
</feature>
<dbReference type="GeneID" id="114489977"/>
<feature type="region of interest" description="Disordered" evidence="1">
    <location>
        <begin position="426"/>
        <end position="465"/>
    </location>
</feature>
<feature type="region of interest" description="Disordered" evidence="1">
    <location>
        <begin position="120"/>
        <end position="166"/>
    </location>
</feature>
<feature type="compositionally biased region" description="Low complexity" evidence="1">
    <location>
        <begin position="138"/>
        <end position="147"/>
    </location>
</feature>
<dbReference type="RefSeq" id="XP_035873747.1">
    <property type="nucleotide sequence ID" value="XM_036017854.1"/>
</dbReference>
<evidence type="ECO:0000313" key="2">
    <source>
        <dbReference type="Proteomes" id="UP000504628"/>
    </source>
</evidence>
<reference evidence="3" key="1">
    <citation type="submission" date="2025-08" db="UniProtKB">
        <authorList>
            <consortium name="RefSeq"/>
        </authorList>
    </citation>
    <scope>IDENTIFICATION</scope>
    <source>
        <tissue evidence="3">Muscle</tissue>
    </source>
</reference>